<evidence type="ECO:0000313" key="2">
    <source>
        <dbReference type="EMBL" id="KAE8296833.1"/>
    </source>
</evidence>
<dbReference type="Proteomes" id="UP000424527">
    <property type="component" value="Unassembled WGS sequence"/>
</dbReference>
<keyword evidence="3" id="KW-1185">Reference proteome</keyword>
<sequence length="255" mass="28754">MVRDMKRQMDRSGAVSPGLQPAQLHYPQDTHPPAAEKGTRPPPSQPPILHPPPGTRHPQSGEWDSRPMPPPPLQATPPHPPRELYRSPVVQDRNIADDDWLLPPPPVAFPNDDYEPPRVQPTPLGPQPADTVQNLRERLLQLEARLSLAPSVLSEPHYHKMFKYKVLCDHLKFEEALLIADSYSNSLFPYSDTMASLTKHYGQPHQLSLQRIAELMEEPAIRAGDTVAFRMFALRVRALVGMLEQLAEDGRIQLK</sequence>
<dbReference type="EMBL" id="REGW02000005">
    <property type="protein sequence ID" value="KAE8296833.1"/>
    <property type="molecule type" value="Genomic_DNA"/>
</dbReference>
<evidence type="ECO:0000313" key="3">
    <source>
        <dbReference type="Proteomes" id="UP000424527"/>
    </source>
</evidence>
<proteinExistence type="predicted"/>
<accession>A0A6G0IZW5</accession>
<name>A0A6G0IZW5_LARCR</name>
<reference evidence="2 3" key="1">
    <citation type="submission" date="2019-07" db="EMBL/GenBank/DDBJ databases">
        <title>Chromosome genome assembly for large yellow croaker.</title>
        <authorList>
            <person name="Xiao S."/>
        </authorList>
    </citation>
    <scope>NUCLEOTIDE SEQUENCE [LARGE SCALE GENOMIC DNA]</scope>
    <source>
        <strain evidence="2">JMULYC20181020</strain>
        <tissue evidence="2">Muscle</tissue>
    </source>
</reference>
<dbReference type="AlphaFoldDB" id="A0A6G0IZW5"/>
<comment type="caution">
    <text evidence="2">The sequence shown here is derived from an EMBL/GenBank/DDBJ whole genome shotgun (WGS) entry which is preliminary data.</text>
</comment>
<protein>
    <submittedName>
        <fullName evidence="2">Uncharacterized protein</fullName>
    </submittedName>
</protein>
<gene>
    <name evidence="2" type="ORF">D5F01_LYC05600</name>
</gene>
<feature type="compositionally biased region" description="Pro residues" evidence="1">
    <location>
        <begin position="67"/>
        <end position="79"/>
    </location>
</feature>
<evidence type="ECO:0000256" key="1">
    <source>
        <dbReference type="SAM" id="MobiDB-lite"/>
    </source>
</evidence>
<feature type="compositionally biased region" description="Pro residues" evidence="1">
    <location>
        <begin position="40"/>
        <end position="55"/>
    </location>
</feature>
<feature type="compositionally biased region" description="Basic and acidic residues" evidence="1">
    <location>
        <begin position="1"/>
        <end position="10"/>
    </location>
</feature>
<organism evidence="2 3">
    <name type="scientific">Larimichthys crocea</name>
    <name type="common">Large yellow croaker</name>
    <name type="synonym">Pseudosciaena crocea</name>
    <dbReference type="NCBI Taxonomy" id="215358"/>
    <lineage>
        <taxon>Eukaryota</taxon>
        <taxon>Metazoa</taxon>
        <taxon>Chordata</taxon>
        <taxon>Craniata</taxon>
        <taxon>Vertebrata</taxon>
        <taxon>Euteleostomi</taxon>
        <taxon>Actinopterygii</taxon>
        <taxon>Neopterygii</taxon>
        <taxon>Teleostei</taxon>
        <taxon>Neoteleostei</taxon>
        <taxon>Acanthomorphata</taxon>
        <taxon>Eupercaria</taxon>
        <taxon>Sciaenidae</taxon>
        <taxon>Larimichthys</taxon>
    </lineage>
</organism>
<feature type="region of interest" description="Disordered" evidence="1">
    <location>
        <begin position="1"/>
        <end position="85"/>
    </location>
</feature>